<feature type="compositionally biased region" description="Basic and acidic residues" evidence="1">
    <location>
        <begin position="83"/>
        <end position="102"/>
    </location>
</feature>
<feature type="compositionally biased region" description="Basic and acidic residues" evidence="1">
    <location>
        <begin position="1"/>
        <end position="20"/>
    </location>
</feature>
<dbReference type="AlphaFoldDB" id="A0A6L3ATE1"/>
<comment type="caution">
    <text evidence="2">The sequence shown here is derived from an EMBL/GenBank/DDBJ whole genome shotgun (WGS) entry which is preliminary data.</text>
</comment>
<feature type="region of interest" description="Disordered" evidence="1">
    <location>
        <begin position="82"/>
        <end position="102"/>
    </location>
</feature>
<proteinExistence type="predicted"/>
<evidence type="ECO:0000313" key="3">
    <source>
        <dbReference type="Proteomes" id="UP000476837"/>
    </source>
</evidence>
<evidence type="ECO:0000256" key="1">
    <source>
        <dbReference type="SAM" id="MobiDB-lite"/>
    </source>
</evidence>
<feature type="region of interest" description="Disordered" evidence="1">
    <location>
        <begin position="1"/>
        <end position="35"/>
    </location>
</feature>
<sequence length="117" mass="12302">MDGARDGAERVEKDGVRTDGRLYPPLELRPPPARASAACGQSSAALAAASPAGTAAGAAAGSGCSGASARRTLRNRAVIRRRRDMEPEGMEPARCRGCRPEHPTCPIVHHQPLPRRV</sequence>
<organism evidence="2 3">
    <name type="scientific">Azospirillum brasilense</name>
    <dbReference type="NCBI Taxonomy" id="192"/>
    <lineage>
        <taxon>Bacteria</taxon>
        <taxon>Pseudomonadati</taxon>
        <taxon>Pseudomonadota</taxon>
        <taxon>Alphaproteobacteria</taxon>
        <taxon>Rhodospirillales</taxon>
        <taxon>Azospirillaceae</taxon>
        <taxon>Azospirillum</taxon>
    </lineage>
</organism>
<dbReference type="Proteomes" id="UP000476837">
    <property type="component" value="Unassembled WGS sequence"/>
</dbReference>
<evidence type="ECO:0000313" key="2">
    <source>
        <dbReference type="EMBL" id="KAA0678878.1"/>
    </source>
</evidence>
<dbReference type="EMBL" id="QOKV01000025">
    <property type="protein sequence ID" value="KAA0678878.1"/>
    <property type="molecule type" value="Genomic_DNA"/>
</dbReference>
<reference evidence="2 3" key="1">
    <citation type="submission" date="2018-07" db="EMBL/GenBank/DDBJ databases">
        <title>Genome sequence of Roseomonas fauriae ATCC 49958.</title>
        <authorList>
            <person name="Sant'Anna F.H."/>
            <person name="Baldani J.I."/>
            <person name="Zilli J.E."/>
            <person name="Reis V.M."/>
            <person name="Hartmann A."/>
            <person name="Cruz L."/>
            <person name="de Souza E.M."/>
            <person name="de Oliveira Pedrosa F."/>
            <person name="Passaglia L.M.P."/>
        </authorList>
    </citation>
    <scope>NUCLEOTIDE SEQUENCE [LARGE SCALE GENOMIC DNA]</scope>
    <source>
        <strain evidence="2 3">ATCC 49958</strain>
    </source>
</reference>
<protein>
    <submittedName>
        <fullName evidence="2">Uncharacterized protein</fullName>
    </submittedName>
</protein>
<gene>
    <name evidence="2" type="ORF">DS837_26835</name>
</gene>
<name>A0A6L3ATE1_AZOBR</name>
<accession>A0A6L3ATE1</accession>